<keyword evidence="5" id="KW-0853">WD repeat</keyword>
<accession>A0ABS8THE7</accession>
<organism evidence="8 9">
    <name type="scientific">Datura stramonium</name>
    <name type="common">Jimsonweed</name>
    <name type="synonym">Common thornapple</name>
    <dbReference type="NCBI Taxonomy" id="4076"/>
    <lineage>
        <taxon>Eukaryota</taxon>
        <taxon>Viridiplantae</taxon>
        <taxon>Streptophyta</taxon>
        <taxon>Embryophyta</taxon>
        <taxon>Tracheophyta</taxon>
        <taxon>Spermatophyta</taxon>
        <taxon>Magnoliopsida</taxon>
        <taxon>eudicotyledons</taxon>
        <taxon>Gunneridae</taxon>
        <taxon>Pentapetalae</taxon>
        <taxon>asterids</taxon>
        <taxon>lamiids</taxon>
        <taxon>Solanales</taxon>
        <taxon>Solanaceae</taxon>
        <taxon>Solanoideae</taxon>
        <taxon>Datureae</taxon>
        <taxon>Datura</taxon>
    </lineage>
</organism>
<dbReference type="Proteomes" id="UP000823775">
    <property type="component" value="Unassembled WGS sequence"/>
</dbReference>
<dbReference type="InterPro" id="IPR013083">
    <property type="entry name" value="Znf_RING/FYVE/PHD"/>
</dbReference>
<dbReference type="InterPro" id="IPR056514">
    <property type="entry name" value="ARM_LIN_2nd"/>
</dbReference>
<dbReference type="PROSITE" id="PS50082">
    <property type="entry name" value="WD_REPEATS_2"/>
    <property type="match status" value="1"/>
</dbReference>
<dbReference type="PROSITE" id="PS51698">
    <property type="entry name" value="U_BOX"/>
    <property type="match status" value="1"/>
</dbReference>
<protein>
    <recommendedName>
        <fullName evidence="3">RING-type E3 ubiquitin transferase</fullName>
        <ecNumber evidence="3">2.3.2.27</ecNumber>
    </recommendedName>
</protein>
<evidence type="ECO:0000256" key="3">
    <source>
        <dbReference type="ARBA" id="ARBA00012483"/>
    </source>
</evidence>
<dbReference type="InterPro" id="IPR015943">
    <property type="entry name" value="WD40/YVTN_repeat-like_dom_sf"/>
</dbReference>
<keyword evidence="4" id="KW-0808">Transferase</keyword>
<dbReference type="Pfam" id="PF00400">
    <property type="entry name" value="WD40"/>
    <property type="match status" value="1"/>
</dbReference>
<feature type="compositionally biased region" description="Polar residues" evidence="6">
    <location>
        <begin position="295"/>
        <end position="304"/>
    </location>
</feature>
<dbReference type="InterPro" id="IPR045210">
    <property type="entry name" value="RING-Ubox_PUB"/>
</dbReference>
<evidence type="ECO:0000256" key="6">
    <source>
        <dbReference type="SAM" id="MobiDB-lite"/>
    </source>
</evidence>
<evidence type="ECO:0000256" key="1">
    <source>
        <dbReference type="ARBA" id="ARBA00000900"/>
    </source>
</evidence>
<name>A0ABS8THE7_DATST</name>
<gene>
    <name evidence="8" type="ORF">HAX54_009471</name>
</gene>
<evidence type="ECO:0000313" key="8">
    <source>
        <dbReference type="EMBL" id="MCD7469974.1"/>
    </source>
</evidence>
<keyword evidence="9" id="KW-1185">Reference proteome</keyword>
<dbReference type="EMBL" id="JACEIK010001514">
    <property type="protein sequence ID" value="MCD7469974.1"/>
    <property type="molecule type" value="Genomic_DNA"/>
</dbReference>
<feature type="compositionally biased region" description="Basic and acidic residues" evidence="6">
    <location>
        <begin position="305"/>
        <end position="320"/>
    </location>
</feature>
<dbReference type="EC" id="2.3.2.27" evidence="3"/>
<dbReference type="Pfam" id="PF23568">
    <property type="entry name" value="ARM_LIN"/>
    <property type="match status" value="1"/>
</dbReference>
<dbReference type="Pfam" id="PF23628">
    <property type="entry name" value="ARM_LIN_C"/>
    <property type="match status" value="1"/>
</dbReference>
<dbReference type="SMART" id="SM00320">
    <property type="entry name" value="WD40"/>
    <property type="match status" value="4"/>
</dbReference>
<evidence type="ECO:0000313" key="9">
    <source>
        <dbReference type="Proteomes" id="UP000823775"/>
    </source>
</evidence>
<feature type="repeat" description="WD" evidence="5">
    <location>
        <begin position="1073"/>
        <end position="1107"/>
    </location>
</feature>
<dbReference type="Gene3D" id="3.30.40.10">
    <property type="entry name" value="Zinc/RING finger domain, C3HC4 (zinc finger)"/>
    <property type="match status" value="1"/>
</dbReference>
<dbReference type="InterPro" id="IPR052858">
    <property type="entry name" value="E3_ubiquitin-ligase_LIN"/>
</dbReference>
<feature type="region of interest" description="Disordered" evidence="6">
    <location>
        <begin position="295"/>
        <end position="328"/>
    </location>
</feature>
<dbReference type="Gene3D" id="2.130.10.10">
    <property type="entry name" value="YVTN repeat-like/Quinoprotein amine dehydrogenase"/>
    <property type="match status" value="2"/>
</dbReference>
<dbReference type="InterPro" id="IPR055566">
    <property type="entry name" value="ARM_LIN"/>
</dbReference>
<dbReference type="InterPro" id="IPR001680">
    <property type="entry name" value="WD40_rpt"/>
</dbReference>
<dbReference type="SUPFAM" id="SSF48371">
    <property type="entry name" value="ARM repeat"/>
    <property type="match status" value="1"/>
</dbReference>
<dbReference type="SUPFAM" id="SSF57850">
    <property type="entry name" value="RING/U-box"/>
    <property type="match status" value="1"/>
</dbReference>
<sequence>MATCSPLDNILRHTTVFLSEILLQSDLRHRIFSLFIQSADQTLAVETIENAVSTSNSTITSSSLSLAEKILLSFSENPFSSFLLSLVYTLLHRPVDAALSLLDVFYTDPTTARLEIAPLVFEELFLIHLIPILEWYNDQKSRIMSCVSVNSGYHGDDESVAVSAATKSLSAMSREQASKLKDLEREYGKILDENCSVCAGYFKEVLRAKNRDKFIDPPSIMIEKSDYFVFSKDKKMINEEFGLENGRYNPIWADSVEGDKWFKSNRSSKRFSKFPSFYPERVSLKVLTSQRSSIESKPLGNTNFDSEHESCSSDDPHDPYSTESEGQNEDMNKTMALLNTRQRQYLMKKQSILGESSCHPDLLMEDYDNMQSSGKNTPPKDFVCPITTHVLEDPVTLETGQTYERKAIQEWLERGNATCPITRQKLHSTQLPKTNYVLKRLIASWQEKDQISAPVQMQLNELNRCEPEYQPAKRPAPRTSLGGLGFLDGTISELFCAITKLCTSEILRESEMAVLQIEQFWREGQMVDIQTMLSKPPIVNGFVEILSSSVDLHVLMATIFLLSELGSRDNGVIQTLTRVDTDVECIVSLFKKGLLEAVVLIYLLMPFIGNLAEMELLDSLLKVLISREEDLVSMFMKPKAASVLLLRHVLRNTDDERASEIVKRVTSAKIVEAIIGSLEAELVEERLSAVLILLRCMQLDGRCRNMIADKAELTHLLESFIELNDADRFEIIQFLSELVKLNRRTFNEQVLHIIKNEGTYSTMHSLLIYLQTALPDQCPVVAGLLLQLDLLAEPRKMSIYREEAVDVLIMCLRNSDYPDSQIAAAETLLALQGRFSYSGKPLIREFLLKRAGLDRTDSDVPQNDIPYLSSSQETTEEEQAAEDWERKMAFSLVSYEFGLLFEALAEGLKSKSSHLFSACLLSSTWLVYMLNILPDTGIRGAARVCMLKQFVSILKCSKNTENKALCLLALRSFIREPEGLHDLTNHVKDILKGLRELKKSSNMAVEICNLFSEERESSADMWNHKEIALEDCSVNGEVSSIVFFRNKVFSSHTDGTIKVWTLKAKSLHLIQETRDHLKAVTSLVVLQSAKKLYSGSLDRTVRVWSIQDEGIECEEIHEMKDHVNNLLVANSLSCFIPQGAGIKVHSWNGATKLLNHQKYAKCLTLVKGKLYCGCLDNSIQDIDLPTGTINSIQSGSRKLLGKSSPIYALQVHDGLLFSAGTYLDGAAVKIWNTANYVMVGSLQSTLEVRTMAVSSELIYLGGKGGIVEAWCKKKHNRVEALQTGINGKVLCMALDANEETLVIGTSDGRFQFSLSIGNVWPAE</sequence>
<dbReference type="InterPro" id="IPR036322">
    <property type="entry name" value="WD40_repeat_dom_sf"/>
</dbReference>
<dbReference type="InterPro" id="IPR056512">
    <property type="entry name" value="LIN_N"/>
</dbReference>
<evidence type="ECO:0000256" key="4">
    <source>
        <dbReference type="ARBA" id="ARBA00022679"/>
    </source>
</evidence>
<comment type="pathway">
    <text evidence="2">Protein modification; protein ubiquitination.</text>
</comment>
<comment type="caution">
    <text evidence="8">The sequence shown here is derived from an EMBL/GenBank/DDBJ whole genome shotgun (WGS) entry which is preliminary data.</text>
</comment>
<feature type="domain" description="U-box" evidence="7">
    <location>
        <begin position="377"/>
        <end position="452"/>
    </location>
</feature>
<dbReference type="PROSITE" id="PS50294">
    <property type="entry name" value="WD_REPEATS_REGION"/>
    <property type="match status" value="1"/>
</dbReference>
<dbReference type="InterPro" id="IPR016024">
    <property type="entry name" value="ARM-type_fold"/>
</dbReference>
<evidence type="ECO:0000256" key="5">
    <source>
        <dbReference type="PROSITE-ProRule" id="PRU00221"/>
    </source>
</evidence>
<dbReference type="SMART" id="SM00504">
    <property type="entry name" value="Ubox"/>
    <property type="match status" value="1"/>
</dbReference>
<reference evidence="8 9" key="1">
    <citation type="journal article" date="2021" name="BMC Genomics">
        <title>Datura genome reveals duplications of psychoactive alkaloid biosynthetic genes and high mutation rate following tissue culture.</title>
        <authorList>
            <person name="Rajewski A."/>
            <person name="Carter-House D."/>
            <person name="Stajich J."/>
            <person name="Litt A."/>
        </authorList>
    </citation>
    <scope>NUCLEOTIDE SEQUENCE [LARGE SCALE GENOMIC DNA]</scope>
    <source>
        <strain evidence="8">AR-01</strain>
    </source>
</reference>
<dbReference type="PANTHER" id="PTHR47446">
    <property type="entry name" value="RING-TYPE E3 UBIQUITIN TRANSFERASE"/>
    <property type="match status" value="1"/>
</dbReference>
<dbReference type="CDD" id="cd16664">
    <property type="entry name" value="RING-Ubox_PUB"/>
    <property type="match status" value="1"/>
</dbReference>
<dbReference type="Pfam" id="PF04564">
    <property type="entry name" value="U-box"/>
    <property type="match status" value="1"/>
</dbReference>
<dbReference type="SUPFAM" id="SSF50978">
    <property type="entry name" value="WD40 repeat-like"/>
    <property type="match status" value="1"/>
</dbReference>
<comment type="catalytic activity">
    <reaction evidence="1">
        <text>S-ubiquitinyl-[E2 ubiquitin-conjugating enzyme]-L-cysteine + [acceptor protein]-L-lysine = [E2 ubiquitin-conjugating enzyme]-L-cysteine + N(6)-ubiquitinyl-[acceptor protein]-L-lysine.</text>
        <dbReference type="EC" id="2.3.2.27"/>
    </reaction>
</comment>
<dbReference type="InterPro" id="IPR003613">
    <property type="entry name" value="Ubox_domain"/>
</dbReference>
<dbReference type="Pfam" id="PF23654">
    <property type="entry name" value="ARM_LIN_2nd"/>
    <property type="match status" value="1"/>
</dbReference>
<dbReference type="PANTHER" id="PTHR47446:SF2">
    <property type="entry name" value="RING-TYPE E3 UBIQUITIN TRANSFERASE"/>
    <property type="match status" value="1"/>
</dbReference>
<evidence type="ECO:0000259" key="7">
    <source>
        <dbReference type="PROSITE" id="PS51698"/>
    </source>
</evidence>
<proteinExistence type="predicted"/>
<evidence type="ECO:0000256" key="2">
    <source>
        <dbReference type="ARBA" id="ARBA00004906"/>
    </source>
</evidence>